<dbReference type="Gene3D" id="3.80.10.10">
    <property type="entry name" value="Ribonuclease Inhibitor"/>
    <property type="match status" value="1"/>
</dbReference>
<dbReference type="AlphaFoldDB" id="A0AAD7FC21"/>
<evidence type="ECO:0000313" key="1">
    <source>
        <dbReference type="EMBL" id="KAJ7614843.1"/>
    </source>
</evidence>
<evidence type="ECO:0000313" key="2">
    <source>
        <dbReference type="Proteomes" id="UP001221142"/>
    </source>
</evidence>
<dbReference type="SUPFAM" id="SSF52047">
    <property type="entry name" value="RNI-like"/>
    <property type="match status" value="1"/>
</dbReference>
<comment type="caution">
    <text evidence="1">The sequence shown here is derived from an EMBL/GenBank/DDBJ whole genome shotgun (WGS) entry which is preliminary data.</text>
</comment>
<dbReference type="InterPro" id="IPR032675">
    <property type="entry name" value="LRR_dom_sf"/>
</dbReference>
<proteinExistence type="predicted"/>
<organism evidence="1 2">
    <name type="scientific">Roridomyces roridus</name>
    <dbReference type="NCBI Taxonomy" id="1738132"/>
    <lineage>
        <taxon>Eukaryota</taxon>
        <taxon>Fungi</taxon>
        <taxon>Dikarya</taxon>
        <taxon>Basidiomycota</taxon>
        <taxon>Agaricomycotina</taxon>
        <taxon>Agaricomycetes</taxon>
        <taxon>Agaricomycetidae</taxon>
        <taxon>Agaricales</taxon>
        <taxon>Marasmiineae</taxon>
        <taxon>Mycenaceae</taxon>
        <taxon>Roridomyces</taxon>
    </lineage>
</organism>
<accession>A0AAD7FC21</accession>
<keyword evidence="2" id="KW-1185">Reference proteome</keyword>
<name>A0AAD7FC21_9AGAR</name>
<reference evidence="1" key="1">
    <citation type="submission" date="2023-03" db="EMBL/GenBank/DDBJ databases">
        <title>Massive genome expansion in bonnet fungi (Mycena s.s.) driven by repeated elements and novel gene families across ecological guilds.</title>
        <authorList>
            <consortium name="Lawrence Berkeley National Laboratory"/>
            <person name="Harder C.B."/>
            <person name="Miyauchi S."/>
            <person name="Viragh M."/>
            <person name="Kuo A."/>
            <person name="Thoen E."/>
            <person name="Andreopoulos B."/>
            <person name="Lu D."/>
            <person name="Skrede I."/>
            <person name="Drula E."/>
            <person name="Henrissat B."/>
            <person name="Morin E."/>
            <person name="Kohler A."/>
            <person name="Barry K."/>
            <person name="LaButti K."/>
            <person name="Morin E."/>
            <person name="Salamov A."/>
            <person name="Lipzen A."/>
            <person name="Mereny Z."/>
            <person name="Hegedus B."/>
            <person name="Baldrian P."/>
            <person name="Stursova M."/>
            <person name="Weitz H."/>
            <person name="Taylor A."/>
            <person name="Grigoriev I.V."/>
            <person name="Nagy L.G."/>
            <person name="Martin F."/>
            <person name="Kauserud H."/>
        </authorList>
    </citation>
    <scope>NUCLEOTIDE SEQUENCE</scope>
    <source>
        <strain evidence="1">9284</strain>
    </source>
</reference>
<sequence>MSGLRDAPQLRSLTIDADMSGSFSSSMLDLVAWNQLTDIDLRAVSIPVFDIPDLLLRFTSAVRLALRVDGCSEPTASFLEVLVLPQLESLEMRTRYARDSDGEIGLVNLYSASVFELQHLILHSFALSFAQFSPFLRDVSSITSLELDGCITVDDELLSFLVFDPRDADTVLPALEVLKLRGLSPRFSESVMMQMVESRWTSTDNSRTPLRCVSIAQSRLGEEEDHRKLSTFGLCSASRLHDHVIMTRASYARDFEGSDPTVKMTGQRAVTTGAGPAVQPSEATILTAGSGSGSLADGVPVPGRRRAMTGSDGFSANYPCRARTWVIGNLPDGPLLHFWRLPEYQSLEAWAVTALTRHDGRDGSDGYHPAVLRPRNMA</sequence>
<gene>
    <name evidence="1" type="ORF">FB45DRAFT_1109036</name>
</gene>
<dbReference type="EMBL" id="JARKIF010000025">
    <property type="protein sequence ID" value="KAJ7614843.1"/>
    <property type="molecule type" value="Genomic_DNA"/>
</dbReference>
<protein>
    <submittedName>
        <fullName evidence="1">Uncharacterized protein</fullName>
    </submittedName>
</protein>
<dbReference type="Proteomes" id="UP001221142">
    <property type="component" value="Unassembled WGS sequence"/>
</dbReference>